<dbReference type="InterPro" id="IPR024311">
    <property type="entry name" value="Lipocalin-like"/>
</dbReference>
<dbReference type="RefSeq" id="WP_015009521.1">
    <property type="nucleotide sequence ID" value="NC_018704.1"/>
</dbReference>
<protein>
    <recommendedName>
        <fullName evidence="1">Lipocalin-like domain-containing protein</fullName>
    </recommendedName>
</protein>
<evidence type="ECO:0000313" key="3">
    <source>
        <dbReference type="Proteomes" id="UP000006294"/>
    </source>
</evidence>
<dbReference type="STRING" id="698758.AXY_07840"/>
<evidence type="ECO:0000313" key="2">
    <source>
        <dbReference type="EMBL" id="BAM46916.1"/>
    </source>
</evidence>
<dbReference type="eggNOG" id="ENOG50330XP">
    <property type="taxonomic scope" value="Bacteria"/>
</dbReference>
<dbReference type="EMBL" id="AP012050">
    <property type="protein sequence ID" value="BAM46916.1"/>
    <property type="molecule type" value="Genomic_DNA"/>
</dbReference>
<reference evidence="2 3" key="1">
    <citation type="submission" date="2011-01" db="EMBL/GenBank/DDBJ databases">
        <title>Whole genome sequence of Amphibacillus xylinus NBRC 15112.</title>
        <authorList>
            <person name="Nakazawa H."/>
            <person name="Katano Y."/>
            <person name="Nakamura S."/>
            <person name="Sasagawa M."/>
            <person name="Fukada J."/>
            <person name="Arai T."/>
            <person name="Sasakura N."/>
            <person name="Mochizuki D."/>
            <person name="Hosoyama A."/>
            <person name="Harada K."/>
            <person name="Horikawa H."/>
            <person name="Kato Y."/>
            <person name="Harada T."/>
            <person name="Sasaki K."/>
            <person name="Sekiguchi M."/>
            <person name="Hodoyama M."/>
            <person name="Nishiko R."/>
            <person name="Narita H."/>
            <person name="Hanamaki A."/>
            <person name="Hata C."/>
            <person name="Konno Y."/>
            <person name="Niimura Y."/>
            <person name="Yamazaki S."/>
            <person name="Fujita N."/>
        </authorList>
    </citation>
    <scope>NUCLEOTIDE SEQUENCE [LARGE SCALE GENOMIC DNA]</scope>
    <source>
        <strain evidence="3">ATCC 51415 / DSM 6626 / JCM 7361 / LMG 17667 / NBRC 15112 / Ep01</strain>
    </source>
</reference>
<gene>
    <name evidence="2" type="ordered locus">AXY_07840</name>
</gene>
<evidence type="ECO:0000259" key="1">
    <source>
        <dbReference type="Pfam" id="PF13924"/>
    </source>
</evidence>
<dbReference type="Proteomes" id="UP000006294">
    <property type="component" value="Chromosome"/>
</dbReference>
<dbReference type="HOGENOM" id="CLU_109259_2_1_9"/>
<sequence length="143" mass="16509">MTIAEQIAGTSWRLVSFQSEDKSGEIIYPLGKEAEGVIMFTRDQRMAVQIMATNRESLQSRDFLERLNTDTEVEMAKFGYHAYSGRYKLDEENSTLTTRVELSLVHAYIGSDQTRTAKIEADKLYLSNVRHPERKLVWQKIND</sequence>
<accession>K0J2W4</accession>
<feature type="domain" description="Lipocalin-like" evidence="1">
    <location>
        <begin position="11"/>
        <end position="128"/>
    </location>
</feature>
<dbReference type="AlphaFoldDB" id="K0J2W4"/>
<proteinExistence type="predicted"/>
<keyword evidence="3" id="KW-1185">Reference proteome</keyword>
<name>K0J2W4_AMPXN</name>
<organism evidence="2 3">
    <name type="scientific">Amphibacillus xylanus (strain ATCC 51415 / DSM 6626 / JCM 7361 / LMG 17667 / NBRC 15112 / Ep01)</name>
    <dbReference type="NCBI Taxonomy" id="698758"/>
    <lineage>
        <taxon>Bacteria</taxon>
        <taxon>Bacillati</taxon>
        <taxon>Bacillota</taxon>
        <taxon>Bacilli</taxon>
        <taxon>Bacillales</taxon>
        <taxon>Bacillaceae</taxon>
        <taxon>Amphibacillus</taxon>
    </lineage>
</organism>
<dbReference type="Pfam" id="PF13924">
    <property type="entry name" value="Lipocalin_5"/>
    <property type="match status" value="1"/>
</dbReference>
<dbReference type="KEGG" id="axl:AXY_07840"/>